<feature type="transmembrane region" description="Helical" evidence="2">
    <location>
        <begin position="298"/>
        <end position="320"/>
    </location>
</feature>
<evidence type="ECO:0000256" key="2">
    <source>
        <dbReference type="SAM" id="Phobius"/>
    </source>
</evidence>
<feature type="region of interest" description="Disordered" evidence="1">
    <location>
        <begin position="1"/>
        <end position="22"/>
    </location>
</feature>
<name>A0ABR1UEC1_9PEZI</name>
<keyword evidence="4" id="KW-1185">Reference proteome</keyword>
<evidence type="ECO:0000256" key="1">
    <source>
        <dbReference type="SAM" id="MobiDB-lite"/>
    </source>
</evidence>
<feature type="transmembrane region" description="Helical" evidence="2">
    <location>
        <begin position="267"/>
        <end position="286"/>
    </location>
</feature>
<sequence length="330" mass="37591">MRLYPNPQEVEEGKGESLPNPPLHPFPVPFQDGWDSSEETCCTNSDHDLPITFLDEALNKQILTKETVNSPNLERYLFLNFDLHKLDGLQPYLCLVITESVEEHLVWSGNTIFLKPLPRFLTCYCFWKSYICENSTEQGNGGNVSEKTKTYQSAYGFLLTYVRLIPNKSDFLVAEKHGLLPEGMSWRSWSAFATSILQEANIMAGNEQTCLAPRAMINTRFHYGELRLSRLTILYRVRNCLSLHAYLKGYMPRPTWQGAFLERRFKWLLAVYAYLSAVLAALQVGLSTTYADLESYQALSYAVSTSALAILATSLFAMLCQKNIGYRQLK</sequence>
<dbReference type="EMBL" id="JAQQWM010000007">
    <property type="protein sequence ID" value="KAK8057253.1"/>
    <property type="molecule type" value="Genomic_DNA"/>
</dbReference>
<keyword evidence="2" id="KW-0472">Membrane</keyword>
<dbReference type="InterPro" id="IPR046536">
    <property type="entry name" value="DUF6601"/>
</dbReference>
<protein>
    <submittedName>
        <fullName evidence="3">Uncharacterized protein</fullName>
    </submittedName>
</protein>
<dbReference type="Pfam" id="PF20246">
    <property type="entry name" value="DUF6601"/>
    <property type="match status" value="1"/>
</dbReference>
<gene>
    <name evidence="3" type="ORF">PG996_011190</name>
</gene>
<reference evidence="3 4" key="1">
    <citation type="submission" date="2023-01" db="EMBL/GenBank/DDBJ databases">
        <title>Analysis of 21 Apiospora genomes using comparative genomics revels a genus with tremendous synthesis potential of carbohydrate active enzymes and secondary metabolites.</title>
        <authorList>
            <person name="Sorensen T."/>
        </authorList>
    </citation>
    <scope>NUCLEOTIDE SEQUENCE [LARGE SCALE GENOMIC DNA]</scope>
    <source>
        <strain evidence="3 4">CBS 83171</strain>
    </source>
</reference>
<dbReference type="PANTHER" id="PTHR34414:SF1">
    <property type="entry name" value="SUBTILISIN-LIKE SERINE PROTEASE"/>
    <property type="match status" value="1"/>
</dbReference>
<accession>A0ABR1UEC1</accession>
<dbReference type="PANTHER" id="PTHR34414">
    <property type="entry name" value="HET DOMAIN-CONTAINING PROTEIN-RELATED"/>
    <property type="match status" value="1"/>
</dbReference>
<dbReference type="Proteomes" id="UP001446871">
    <property type="component" value="Unassembled WGS sequence"/>
</dbReference>
<evidence type="ECO:0000313" key="3">
    <source>
        <dbReference type="EMBL" id="KAK8057253.1"/>
    </source>
</evidence>
<keyword evidence="2" id="KW-1133">Transmembrane helix</keyword>
<organism evidence="3 4">
    <name type="scientific">Apiospora saccharicola</name>
    <dbReference type="NCBI Taxonomy" id="335842"/>
    <lineage>
        <taxon>Eukaryota</taxon>
        <taxon>Fungi</taxon>
        <taxon>Dikarya</taxon>
        <taxon>Ascomycota</taxon>
        <taxon>Pezizomycotina</taxon>
        <taxon>Sordariomycetes</taxon>
        <taxon>Xylariomycetidae</taxon>
        <taxon>Amphisphaeriales</taxon>
        <taxon>Apiosporaceae</taxon>
        <taxon>Apiospora</taxon>
    </lineage>
</organism>
<keyword evidence="2" id="KW-0812">Transmembrane</keyword>
<evidence type="ECO:0000313" key="4">
    <source>
        <dbReference type="Proteomes" id="UP001446871"/>
    </source>
</evidence>
<comment type="caution">
    <text evidence="3">The sequence shown here is derived from an EMBL/GenBank/DDBJ whole genome shotgun (WGS) entry which is preliminary data.</text>
</comment>
<proteinExistence type="predicted"/>